<evidence type="ECO:0000313" key="4">
    <source>
        <dbReference type="Proteomes" id="UP000234323"/>
    </source>
</evidence>
<evidence type="ECO:0000256" key="1">
    <source>
        <dbReference type="SAM" id="MobiDB-lite"/>
    </source>
</evidence>
<proteinExistence type="predicted"/>
<keyword evidence="4" id="KW-1185">Reference proteome</keyword>
<protein>
    <submittedName>
        <fullName evidence="3">Uncharacterized protein</fullName>
    </submittedName>
</protein>
<organism evidence="3 4">
    <name type="scientific">Rhizophagus irregularis</name>
    <dbReference type="NCBI Taxonomy" id="588596"/>
    <lineage>
        <taxon>Eukaryota</taxon>
        <taxon>Fungi</taxon>
        <taxon>Fungi incertae sedis</taxon>
        <taxon>Mucoromycota</taxon>
        <taxon>Glomeromycotina</taxon>
        <taxon>Glomeromycetes</taxon>
        <taxon>Glomerales</taxon>
        <taxon>Glomeraceae</taxon>
        <taxon>Rhizophagus</taxon>
    </lineage>
</organism>
<feature type="compositionally biased region" description="Basic and acidic residues" evidence="1">
    <location>
        <begin position="519"/>
        <end position="528"/>
    </location>
</feature>
<evidence type="ECO:0000313" key="3">
    <source>
        <dbReference type="EMBL" id="PKY40831.1"/>
    </source>
</evidence>
<feature type="region of interest" description="Disordered" evidence="1">
    <location>
        <begin position="268"/>
        <end position="299"/>
    </location>
</feature>
<keyword evidence="2" id="KW-0732">Signal</keyword>
<feature type="chain" id="PRO_5014166864" evidence="2">
    <location>
        <begin position="24"/>
        <end position="565"/>
    </location>
</feature>
<dbReference type="EMBL" id="LLXI01000118">
    <property type="protein sequence ID" value="PKY40831.1"/>
    <property type="molecule type" value="Genomic_DNA"/>
</dbReference>
<gene>
    <name evidence="3" type="ORF">RhiirA4_454279</name>
</gene>
<dbReference type="Proteomes" id="UP000234323">
    <property type="component" value="Unassembled WGS sequence"/>
</dbReference>
<feature type="compositionally biased region" description="Basic and acidic residues" evidence="1">
    <location>
        <begin position="485"/>
        <end position="504"/>
    </location>
</feature>
<reference evidence="3 4" key="1">
    <citation type="submission" date="2015-10" db="EMBL/GenBank/DDBJ databases">
        <title>Genome analyses suggest a sexual origin of heterokaryosis in a supposedly ancient asexual fungus.</title>
        <authorList>
            <person name="Ropars J."/>
            <person name="Sedzielewska K."/>
            <person name="Noel J."/>
            <person name="Charron P."/>
            <person name="Farinelli L."/>
            <person name="Marton T."/>
            <person name="Kruger M."/>
            <person name="Pelin A."/>
            <person name="Brachmann A."/>
            <person name="Corradi N."/>
        </authorList>
    </citation>
    <scope>NUCLEOTIDE SEQUENCE [LARGE SCALE GENOMIC DNA]</scope>
    <source>
        <strain evidence="3 4">A4</strain>
    </source>
</reference>
<dbReference type="AlphaFoldDB" id="A0A2I1G2L5"/>
<dbReference type="VEuPathDB" id="FungiDB:RhiirFUN_004332"/>
<accession>A0A2I1G2L5</accession>
<evidence type="ECO:0000256" key="2">
    <source>
        <dbReference type="SAM" id="SignalP"/>
    </source>
</evidence>
<dbReference type="VEuPathDB" id="FungiDB:RhiirFUN_004333"/>
<comment type="caution">
    <text evidence="3">The sequence shown here is derived from an EMBL/GenBank/DDBJ whole genome shotgun (WGS) entry which is preliminary data.</text>
</comment>
<name>A0A2I1G2L5_9GLOM</name>
<sequence length="565" mass="63209">MNHNYIIILFLALFLTHVKKTFGCHPAGEFFSSGAEVQNATFSSGQISITTFAPNSFKNDGMYTDALGHFTFDYTDFAGGIYYSGHVRILHDPKFVNDHKCTDTEKNKTDTTDRVLTLEQKHSQDDITNNNSSNFNSGVDHVCKTNEDKEMDAFLVDVNKKSIGEDIRRRNKEKKLQRESANQDNISDTAYVSEIVNNIEVPDGPGSRIIDGSNSSTSSDLSCEMVVITDISYTAPLDQDQDHDQKDIAPSVVDPNLSRDIKTLNNRPEIDINVETERSEKENSSDSLPGHILPTKNGGNVQASSSIVTEFVQDLLEELLSSDDPLQTIKFSSPKTIVSGSISIKKLANSFCQANVARNKTIVAKRSEITLWCLFSERFEDKVVELRSNDKKLTDLTARKRIYNEMKPYLTDVSIGYLQVMTRKARKINKLFGYRYDSVTLKKIKEQVNSKMIASHVNEISSTIATTSAHDSNSDDSDANESDSDANKFDSDVYFKSDDSDANKSDSNVYFKSDDSDDENAKLEDKTLTKPAYEEDDFDKMLSEAIEEELAYFDDPAPQSVTVTA</sequence>
<feature type="region of interest" description="Disordered" evidence="1">
    <location>
        <begin position="466"/>
        <end position="530"/>
    </location>
</feature>
<feature type="compositionally biased region" description="Basic and acidic residues" evidence="1">
    <location>
        <begin position="275"/>
        <end position="284"/>
    </location>
</feature>
<feature type="signal peptide" evidence="2">
    <location>
        <begin position="1"/>
        <end position="23"/>
    </location>
</feature>
<dbReference type="VEuPathDB" id="FungiDB:FUN_024422"/>
<feature type="compositionally biased region" description="Acidic residues" evidence="1">
    <location>
        <begin position="474"/>
        <end position="484"/>
    </location>
</feature>
<dbReference type="VEuPathDB" id="FungiDB:RhiirA1_456831"/>